<evidence type="ECO:0000313" key="5">
    <source>
        <dbReference type="EMBL" id="KAK5855732.1"/>
    </source>
</evidence>
<keyword evidence="1" id="KW-0403">Intermediate filament</keyword>
<name>A0AAN8AHY4_ELEMC</name>
<dbReference type="PROSITE" id="PS51842">
    <property type="entry name" value="IF_ROD_2"/>
    <property type="match status" value="1"/>
</dbReference>
<organism evidence="5 6">
    <name type="scientific">Eleginops maclovinus</name>
    <name type="common">Patagonian blennie</name>
    <name type="synonym">Eleginus maclovinus</name>
    <dbReference type="NCBI Taxonomy" id="56733"/>
    <lineage>
        <taxon>Eukaryota</taxon>
        <taxon>Metazoa</taxon>
        <taxon>Chordata</taxon>
        <taxon>Craniata</taxon>
        <taxon>Vertebrata</taxon>
        <taxon>Euteleostomi</taxon>
        <taxon>Actinopterygii</taxon>
        <taxon>Neopterygii</taxon>
        <taxon>Teleostei</taxon>
        <taxon>Neoteleostei</taxon>
        <taxon>Acanthomorphata</taxon>
        <taxon>Eupercaria</taxon>
        <taxon>Perciformes</taxon>
        <taxon>Notothenioidei</taxon>
        <taxon>Eleginopidae</taxon>
        <taxon>Eleginops</taxon>
    </lineage>
</organism>
<dbReference type="AlphaFoldDB" id="A0AAN8AHY4"/>
<dbReference type="SUPFAM" id="SSF64593">
    <property type="entry name" value="Intermediate filament protein, coiled coil region"/>
    <property type="match status" value="1"/>
</dbReference>
<keyword evidence="6" id="KW-1185">Reference proteome</keyword>
<feature type="coiled-coil region" evidence="3">
    <location>
        <begin position="256"/>
        <end position="283"/>
    </location>
</feature>
<evidence type="ECO:0000313" key="6">
    <source>
        <dbReference type="Proteomes" id="UP001346869"/>
    </source>
</evidence>
<dbReference type="Proteomes" id="UP001346869">
    <property type="component" value="Unassembled WGS sequence"/>
</dbReference>
<evidence type="ECO:0000259" key="4">
    <source>
        <dbReference type="PROSITE" id="PS51842"/>
    </source>
</evidence>
<dbReference type="PANTHER" id="PTHR23239:SF344">
    <property type="entry name" value="KERATIN, TYPE I CYTOSKELETAL 15-LIKE"/>
    <property type="match status" value="1"/>
</dbReference>
<dbReference type="InterPro" id="IPR039008">
    <property type="entry name" value="IF_rod_dom"/>
</dbReference>
<dbReference type="SMART" id="SM01391">
    <property type="entry name" value="Filament"/>
    <property type="match status" value="1"/>
</dbReference>
<dbReference type="GO" id="GO:0005198">
    <property type="term" value="F:structural molecule activity"/>
    <property type="evidence" value="ECO:0007669"/>
    <property type="project" value="InterPro"/>
</dbReference>
<feature type="domain" description="IF rod" evidence="4">
    <location>
        <begin position="49"/>
        <end position="358"/>
    </location>
</feature>
<dbReference type="GO" id="GO:0005882">
    <property type="term" value="C:intermediate filament"/>
    <property type="evidence" value="ECO:0007669"/>
    <property type="project" value="UniProtKB-KW"/>
</dbReference>
<feature type="coiled-coil region" evidence="3">
    <location>
        <begin position="46"/>
        <end position="87"/>
    </location>
</feature>
<proteinExistence type="predicted"/>
<reference evidence="5 6" key="1">
    <citation type="journal article" date="2023" name="Genes (Basel)">
        <title>Chromosome-Level Genome Assembly and Circadian Gene Repertoire of the Patagonia Blennie Eleginops maclovinus-The Closest Ancestral Proxy of Antarctic Cryonotothenioids.</title>
        <authorList>
            <person name="Cheng C.C."/>
            <person name="Rivera-Colon A.G."/>
            <person name="Minhas B.F."/>
            <person name="Wilson L."/>
            <person name="Rayamajhi N."/>
            <person name="Vargas-Chacoff L."/>
            <person name="Catchen J.M."/>
        </authorList>
    </citation>
    <scope>NUCLEOTIDE SEQUENCE [LARGE SCALE GENOMIC DNA]</scope>
    <source>
        <strain evidence="5">JMC-PN-2008</strain>
    </source>
</reference>
<dbReference type="Gene3D" id="1.20.5.1160">
    <property type="entry name" value="Vasodilator-stimulated phosphoprotein"/>
    <property type="match status" value="1"/>
</dbReference>
<protein>
    <recommendedName>
        <fullName evidence="4">IF rod domain-containing protein</fullName>
    </recommendedName>
</protein>
<dbReference type="PANTHER" id="PTHR23239">
    <property type="entry name" value="INTERMEDIATE FILAMENT"/>
    <property type="match status" value="1"/>
</dbReference>
<dbReference type="Gene3D" id="1.20.5.170">
    <property type="match status" value="1"/>
</dbReference>
<dbReference type="EMBL" id="JAUZQC010000017">
    <property type="protein sequence ID" value="KAK5855732.1"/>
    <property type="molecule type" value="Genomic_DNA"/>
</dbReference>
<gene>
    <name evidence="5" type="ORF">PBY51_007379</name>
</gene>
<sequence>MIQVLRAGRATHACVGYRVHHGPGVVVHYSTAPAAGAPDSSRSFCLSRERLTMQQLNRRMASYLQQVQSLEVANQGLEHQIQEELDRKCPQELSQLDGHLKAVSLLQDQISDCLSAQAQVKLQLLGAELDAFDFSSRCDKERERRGSVEAELGDLRLLQEGLRLHTLPELHKLLRDLTQHLMELQQQHRQDTQGLFAQASGGVAVEMQTAGSSDLMQQLEHLRRASESLLHKKQCSNTQVSMRSSPAVTFEPRAGSAVVQAEVEELRRTAGGLEEELTQLQDLNMVLEASSLQQTESFDLQLVDLEQRAYVLGRYLDSKLQSAAQRAAEHQALLEVNSRLETQIKDYRGLLDVSSKQG</sequence>
<evidence type="ECO:0000256" key="1">
    <source>
        <dbReference type="ARBA" id="ARBA00022754"/>
    </source>
</evidence>
<evidence type="ECO:0000256" key="3">
    <source>
        <dbReference type="SAM" id="Coils"/>
    </source>
</evidence>
<dbReference type="InterPro" id="IPR002957">
    <property type="entry name" value="Keratin_I"/>
</dbReference>
<reference evidence="5 6" key="2">
    <citation type="journal article" date="2023" name="Mol. Biol. Evol.">
        <title>Genomics of Secondarily Temperate Adaptation in the Only Non-Antarctic Icefish.</title>
        <authorList>
            <person name="Rivera-Colon A.G."/>
            <person name="Rayamajhi N."/>
            <person name="Minhas B.F."/>
            <person name="Madrigal G."/>
            <person name="Bilyk K.T."/>
            <person name="Yoon V."/>
            <person name="Hune M."/>
            <person name="Gregory S."/>
            <person name="Cheng C.H.C."/>
            <person name="Catchen J.M."/>
        </authorList>
    </citation>
    <scope>NUCLEOTIDE SEQUENCE [LARGE SCALE GENOMIC DNA]</scope>
    <source>
        <strain evidence="5">JMC-PN-2008</strain>
    </source>
</reference>
<comment type="caution">
    <text evidence="5">The sequence shown here is derived from an EMBL/GenBank/DDBJ whole genome shotgun (WGS) entry which is preliminary data.</text>
</comment>
<dbReference type="Pfam" id="PF00038">
    <property type="entry name" value="Filament"/>
    <property type="match status" value="1"/>
</dbReference>
<keyword evidence="2 3" id="KW-0175">Coiled coil</keyword>
<accession>A0AAN8AHY4</accession>
<evidence type="ECO:0000256" key="2">
    <source>
        <dbReference type="ARBA" id="ARBA00023054"/>
    </source>
</evidence>